<dbReference type="AlphaFoldDB" id="A0A0F7FGS9"/>
<keyword evidence="3" id="KW-1185">Reference proteome</keyword>
<gene>
    <name evidence="2" type="ORF">MA03_02515</name>
</gene>
<dbReference type="KEGG" id="thf:MA03_02515"/>
<sequence length="330" mass="36902">MLHSSGYIDPDVKILIEKLAQVYKLGGKSKQLTLDGTPSRPYPVARINGVKVRGPPISEARFRVLEEIPHDFEVVAVDAAARILFDAGSYKIVAAKVVAGVWKGVQRIKLLGPYKRLQLFDDLKQAGDWLAEVELEAVLRLAREHNSSFILLDRPLVFSRGSRAARAYEMILRKNWRIIGIPKTTSLKVSSGESLVGYLYRLGEKYFKGLPWVYYPVFESSKIQPGGLSVSVARLSGEAPPFRVDTPFVMAERLDAEETASILAYLQDFSSPGYPLPLKIVHELSRISENELDLDRSLLMEDLSRSGLSVRLVEDAAGSEYKSRYIWGMS</sequence>
<accession>A0A0F7FGS9</accession>
<dbReference type="InterPro" id="IPR018977">
    <property type="entry name" value="NurA_domain"/>
</dbReference>
<proteinExistence type="predicted"/>
<dbReference type="EMBL" id="CP009961">
    <property type="protein sequence ID" value="AKG38370.1"/>
    <property type="molecule type" value="Genomic_DNA"/>
</dbReference>
<dbReference type="Pfam" id="PF09376">
    <property type="entry name" value="NurA"/>
    <property type="match status" value="1"/>
</dbReference>
<dbReference type="HOGENOM" id="CLU_840972_0_0_2"/>
<feature type="domain" description="NurA" evidence="1">
    <location>
        <begin position="72"/>
        <end position="287"/>
    </location>
</feature>
<evidence type="ECO:0000313" key="2">
    <source>
        <dbReference type="EMBL" id="AKG38370.1"/>
    </source>
</evidence>
<evidence type="ECO:0000313" key="3">
    <source>
        <dbReference type="Proteomes" id="UP000067434"/>
    </source>
</evidence>
<dbReference type="PATRIC" id="fig|1550241.5.peg.516"/>
<organism evidence="2 3">
    <name type="scientific">Infirmifilum uzonense</name>
    <dbReference type="NCBI Taxonomy" id="1550241"/>
    <lineage>
        <taxon>Archaea</taxon>
        <taxon>Thermoproteota</taxon>
        <taxon>Thermoprotei</taxon>
        <taxon>Thermofilales</taxon>
        <taxon>Thermofilaceae</taxon>
        <taxon>Infirmifilum</taxon>
    </lineage>
</organism>
<reference evidence="2 3" key="1">
    <citation type="journal article" date="2015" name="Stand. Genomic Sci.">
        <title>Complete genome sequence of and proposal of Thermofilum uzonense sp. nov. a novel hyperthermophilic crenarchaeon and emended description of the genus Thermofilum.</title>
        <authorList>
            <person name="Toshchakov S.V."/>
            <person name="Korzhenkov A.A."/>
            <person name="Samarov N.I."/>
            <person name="Mazunin I.O."/>
            <person name="Mozhey O.I."/>
            <person name="Shmyr I.S."/>
            <person name="Derbikova K.S."/>
            <person name="Taranov E.A."/>
            <person name="Dominova I.N."/>
            <person name="Bonch-Osmolovskaya E.A."/>
            <person name="Patrushev M.V."/>
            <person name="Podosokorskaya O.A."/>
            <person name="Kublanov I.V."/>
        </authorList>
    </citation>
    <scope>NUCLEOTIDE SEQUENCE [LARGE SCALE GENOMIC DNA]</scope>
    <source>
        <strain evidence="2 3">1807-2</strain>
    </source>
</reference>
<dbReference type="STRING" id="1550241.MA03_02515"/>
<name>A0A0F7FGS9_9CREN</name>
<evidence type="ECO:0000259" key="1">
    <source>
        <dbReference type="SMART" id="SM00933"/>
    </source>
</evidence>
<dbReference type="SMART" id="SM00933">
    <property type="entry name" value="NurA"/>
    <property type="match status" value="1"/>
</dbReference>
<dbReference type="Proteomes" id="UP000067434">
    <property type="component" value="Chromosome"/>
</dbReference>
<protein>
    <recommendedName>
        <fullName evidence="1">NurA domain-containing protein</fullName>
    </recommendedName>
</protein>